<dbReference type="Gene3D" id="1.10.287.110">
    <property type="entry name" value="DnaJ domain"/>
    <property type="match status" value="1"/>
</dbReference>
<dbReference type="PANTHER" id="PTHR14021:SF15">
    <property type="entry name" value="IRON-SULFUR CLUSTER CO-CHAPERONE PROTEIN HSCB"/>
    <property type="match status" value="1"/>
</dbReference>
<dbReference type="SMART" id="SM00271">
    <property type="entry name" value="DnaJ"/>
    <property type="match status" value="1"/>
</dbReference>
<dbReference type="InterPro" id="IPR004640">
    <property type="entry name" value="HscB"/>
</dbReference>
<dbReference type="GO" id="GO:0051259">
    <property type="term" value="P:protein complex oligomerization"/>
    <property type="evidence" value="ECO:0007669"/>
    <property type="project" value="InterPro"/>
</dbReference>
<evidence type="ECO:0000256" key="1">
    <source>
        <dbReference type="ARBA" id="ARBA00010476"/>
    </source>
</evidence>
<dbReference type="AlphaFoldDB" id="A0A7S0HXW4"/>
<dbReference type="GO" id="GO:0044571">
    <property type="term" value="P:[2Fe-2S] cluster assembly"/>
    <property type="evidence" value="ECO:0007669"/>
    <property type="project" value="InterPro"/>
</dbReference>
<dbReference type="NCBIfam" id="TIGR00714">
    <property type="entry name" value="hscB"/>
    <property type="match status" value="1"/>
</dbReference>
<dbReference type="Gene3D" id="1.20.1280.20">
    <property type="entry name" value="HscB, C-terminal domain"/>
    <property type="match status" value="1"/>
</dbReference>
<dbReference type="GO" id="GO:0005739">
    <property type="term" value="C:mitochondrion"/>
    <property type="evidence" value="ECO:0007669"/>
    <property type="project" value="TreeGrafter"/>
</dbReference>
<reference evidence="4" key="1">
    <citation type="submission" date="2021-01" db="EMBL/GenBank/DDBJ databases">
        <authorList>
            <person name="Corre E."/>
            <person name="Pelletier E."/>
            <person name="Niang G."/>
            <person name="Scheremetjew M."/>
            <person name="Finn R."/>
            <person name="Kale V."/>
            <person name="Holt S."/>
            <person name="Cochrane G."/>
            <person name="Meng A."/>
            <person name="Brown T."/>
            <person name="Cohen L."/>
        </authorList>
    </citation>
    <scope>NUCLEOTIDE SEQUENCE</scope>
    <source>
        <strain evidence="4">CCMP325</strain>
    </source>
</reference>
<dbReference type="GO" id="GO:0001671">
    <property type="term" value="F:ATPase activator activity"/>
    <property type="evidence" value="ECO:0007669"/>
    <property type="project" value="InterPro"/>
</dbReference>
<evidence type="ECO:0000259" key="3">
    <source>
        <dbReference type="PROSITE" id="PS50076"/>
    </source>
</evidence>
<gene>
    <name evidence="4" type="ORF">HPHI1048_LOCUS21968</name>
</gene>
<dbReference type="InterPro" id="IPR036386">
    <property type="entry name" value="HscB_C_sf"/>
</dbReference>
<keyword evidence="2" id="KW-0143">Chaperone</keyword>
<proteinExistence type="inferred from homology"/>
<protein>
    <recommendedName>
        <fullName evidence="3">J domain-containing protein</fullName>
    </recommendedName>
</protein>
<dbReference type="InterPro" id="IPR001623">
    <property type="entry name" value="DnaJ_domain"/>
</dbReference>
<name>A0A7S0HXW4_9CRYP</name>
<accession>A0A7S0HXW4</accession>
<dbReference type="EMBL" id="HBEO01032457">
    <property type="protein sequence ID" value="CAD8505254.1"/>
    <property type="molecule type" value="Transcribed_RNA"/>
</dbReference>
<dbReference type="GO" id="GO:0051087">
    <property type="term" value="F:protein-folding chaperone binding"/>
    <property type="evidence" value="ECO:0007669"/>
    <property type="project" value="InterPro"/>
</dbReference>
<dbReference type="PANTHER" id="PTHR14021">
    <property type="entry name" value="IRON-SULFUR CLUSTER CO-CHAPERONE PROTEIN HSCB"/>
    <property type="match status" value="1"/>
</dbReference>
<sequence>MTPVRSMLSTTVATMVRAEKHISRLRTVQAWHLVKGRCLSAVAQENRKFVEEMKVQKHASPRSNETSCSTPCSTGCPVVLAQELHCWNCGKSRNHGRCAEHMFCGSCGVMQPPAPDCNYFELLGIKDETFNIDIARLEQQYKQLMIQLHPDKYMQKSVTEQEMSAAQSSVVNIAYGTLRCPHARAVYMLRRLGHNFDDHTSESHPEFLMEVMEVCSEIDENAKNQQKLGEIRDSFYKPAMDKLCVEATAAFQKRDVEAALVATSKLQYLKRMKQMLHHYIDVD</sequence>
<dbReference type="PROSITE" id="PS50076">
    <property type="entry name" value="DNAJ_2"/>
    <property type="match status" value="1"/>
</dbReference>
<comment type="similarity">
    <text evidence="1">Belongs to the HscB family.</text>
</comment>
<dbReference type="CDD" id="cd06257">
    <property type="entry name" value="DnaJ"/>
    <property type="match status" value="1"/>
</dbReference>
<feature type="domain" description="J" evidence="3">
    <location>
        <begin position="118"/>
        <end position="191"/>
    </location>
</feature>
<dbReference type="Pfam" id="PF07743">
    <property type="entry name" value="HSCB_C"/>
    <property type="match status" value="1"/>
</dbReference>
<evidence type="ECO:0000313" key="4">
    <source>
        <dbReference type="EMBL" id="CAD8505254.1"/>
    </source>
</evidence>
<dbReference type="SUPFAM" id="SSF47144">
    <property type="entry name" value="HSC20 (HSCB), C-terminal oligomerisation domain"/>
    <property type="match status" value="1"/>
</dbReference>
<organism evidence="4">
    <name type="scientific">Hanusia phi</name>
    <dbReference type="NCBI Taxonomy" id="3032"/>
    <lineage>
        <taxon>Eukaryota</taxon>
        <taxon>Cryptophyceae</taxon>
        <taxon>Pyrenomonadales</taxon>
        <taxon>Geminigeraceae</taxon>
        <taxon>Hanusia</taxon>
    </lineage>
</organism>
<dbReference type="InterPro" id="IPR036869">
    <property type="entry name" value="J_dom_sf"/>
</dbReference>
<dbReference type="SUPFAM" id="SSF46565">
    <property type="entry name" value="Chaperone J-domain"/>
    <property type="match status" value="1"/>
</dbReference>
<evidence type="ECO:0000256" key="2">
    <source>
        <dbReference type="ARBA" id="ARBA00023186"/>
    </source>
</evidence>
<dbReference type="InterPro" id="IPR009073">
    <property type="entry name" value="HscB_oligo_C"/>
</dbReference>